<feature type="signal peptide" evidence="1">
    <location>
        <begin position="1"/>
        <end position="25"/>
    </location>
</feature>
<gene>
    <name evidence="2" type="ORF">QC820_12975</name>
</gene>
<organism evidence="2 3">
    <name type="scientific">Halomonas mongoliensis</name>
    <dbReference type="NCBI Taxonomy" id="321265"/>
    <lineage>
        <taxon>Bacteria</taxon>
        <taxon>Pseudomonadati</taxon>
        <taxon>Pseudomonadota</taxon>
        <taxon>Gammaproteobacteria</taxon>
        <taxon>Oceanospirillales</taxon>
        <taxon>Halomonadaceae</taxon>
        <taxon>Halomonas</taxon>
    </lineage>
</organism>
<dbReference type="Pfam" id="PF09411">
    <property type="entry name" value="PagL"/>
    <property type="match status" value="1"/>
</dbReference>
<dbReference type="Proteomes" id="UP001252270">
    <property type="component" value="Unassembled WGS sequence"/>
</dbReference>
<evidence type="ECO:0000256" key="1">
    <source>
        <dbReference type="SAM" id="SignalP"/>
    </source>
</evidence>
<feature type="chain" id="PRO_5045881815" evidence="1">
    <location>
        <begin position="26"/>
        <end position="169"/>
    </location>
</feature>
<keyword evidence="3" id="KW-1185">Reference proteome</keyword>
<evidence type="ECO:0000313" key="3">
    <source>
        <dbReference type="Proteomes" id="UP001252270"/>
    </source>
</evidence>
<name>A0ABU1GP09_9GAMM</name>
<accession>A0ABU1GP09</accession>
<dbReference type="EMBL" id="JARWAL010000011">
    <property type="protein sequence ID" value="MDR5893724.1"/>
    <property type="molecule type" value="Genomic_DNA"/>
</dbReference>
<proteinExistence type="predicted"/>
<reference evidence="2 3" key="1">
    <citation type="submission" date="2023-04" db="EMBL/GenBank/DDBJ databases">
        <title>A long-awaited taxogenomic arrangement of the family Halomonadaceae.</title>
        <authorList>
            <person name="De La Haba R."/>
            <person name="Chuvochina M."/>
            <person name="Wittouck S."/>
            <person name="Arahal D.R."/>
            <person name="Sanchez-Porro C."/>
            <person name="Hugenholtz P."/>
            <person name="Ventosa A."/>
        </authorList>
    </citation>
    <scope>NUCLEOTIDE SEQUENCE [LARGE SCALE GENOMIC DNA]</scope>
    <source>
        <strain evidence="2 3">DSM 17332</strain>
    </source>
</reference>
<dbReference type="GO" id="GO:0016787">
    <property type="term" value="F:hydrolase activity"/>
    <property type="evidence" value="ECO:0007669"/>
    <property type="project" value="UniProtKB-KW"/>
</dbReference>
<keyword evidence="2" id="KW-0378">Hydrolase</keyword>
<dbReference type="InterPro" id="IPR018550">
    <property type="entry name" value="Lipid-A_deacylase-rel"/>
</dbReference>
<comment type="caution">
    <text evidence="2">The sequence shown here is derived from an EMBL/GenBank/DDBJ whole genome shotgun (WGS) entry which is preliminary data.</text>
</comment>
<keyword evidence="1" id="KW-0732">Signal</keyword>
<dbReference type="Gene3D" id="2.40.160.20">
    <property type="match status" value="1"/>
</dbReference>
<sequence length="169" mass="18003">MSRSRCRAITLGLALAAAFTAPSAAADLTLAAGATSESTAAVQVTLDRQLPLERWHERLSLRLGGGLLLLSSEETDGNAALTLAPALRWTFAGDRGLFLEGGVGAALFLRTRVEARHLSTAFQFEDRLAMGVPWASGELSLALTHYSNAGIKRPNDGFETLTLGYRFAL</sequence>
<evidence type="ECO:0000313" key="2">
    <source>
        <dbReference type="EMBL" id="MDR5893724.1"/>
    </source>
</evidence>
<dbReference type="RefSeq" id="WP_309637247.1">
    <property type="nucleotide sequence ID" value="NZ_JARWAL010000011.1"/>
</dbReference>
<protein>
    <submittedName>
        <fullName evidence="2">Acyloxyacyl hydrolase</fullName>
    </submittedName>
</protein>